<organism evidence="1 2">
    <name type="scientific">Aquimarina atlantica</name>
    <dbReference type="NCBI Taxonomy" id="1317122"/>
    <lineage>
        <taxon>Bacteria</taxon>
        <taxon>Pseudomonadati</taxon>
        <taxon>Bacteroidota</taxon>
        <taxon>Flavobacteriia</taxon>
        <taxon>Flavobacteriales</taxon>
        <taxon>Flavobacteriaceae</taxon>
        <taxon>Aquimarina</taxon>
    </lineage>
</organism>
<dbReference type="SUPFAM" id="SSF109604">
    <property type="entry name" value="HD-domain/PDEase-like"/>
    <property type="match status" value="1"/>
</dbReference>
<dbReference type="Proteomes" id="UP000023541">
    <property type="component" value="Unassembled WGS sequence"/>
</dbReference>
<dbReference type="STRING" id="1317122.ATO12_05100"/>
<name>A0A023BPX7_9FLAO</name>
<evidence type="ECO:0008006" key="3">
    <source>
        <dbReference type="Google" id="ProtNLM"/>
    </source>
</evidence>
<dbReference type="AlphaFoldDB" id="A0A023BPX7"/>
<reference evidence="1 2" key="1">
    <citation type="submission" date="2014-04" db="EMBL/GenBank/DDBJ databases">
        <title>Aquimarina sp. 22II-S11-z7 Genome Sequencing.</title>
        <authorList>
            <person name="Lai Q."/>
        </authorList>
    </citation>
    <scope>NUCLEOTIDE SEQUENCE [LARGE SCALE GENOMIC DNA]</scope>
    <source>
        <strain evidence="1 2">22II-S11-z7</strain>
    </source>
</reference>
<dbReference type="Gene3D" id="1.10.3210.10">
    <property type="entry name" value="Hypothetical protein af1432"/>
    <property type="match status" value="1"/>
</dbReference>
<dbReference type="EMBL" id="AQRA01000010">
    <property type="protein sequence ID" value="EZH71994.1"/>
    <property type="molecule type" value="Genomic_DNA"/>
</dbReference>
<dbReference type="PANTHER" id="PTHR21174">
    <property type="match status" value="1"/>
</dbReference>
<accession>A0A023BPX7</accession>
<comment type="caution">
    <text evidence="1">The sequence shown here is derived from an EMBL/GenBank/DDBJ whole genome shotgun (WGS) entry which is preliminary data.</text>
</comment>
<evidence type="ECO:0000313" key="1">
    <source>
        <dbReference type="EMBL" id="EZH71994.1"/>
    </source>
</evidence>
<sequence>MLKQIFTTLLSNYTQDSDYIESLWSDISKQHHKKTRYYHNLSHLDYLYHNLVEVKNKIKDWDMVLFALFYHDYTYNVLKQDNEEQSAKKAIAVLNSLSIDKNRIILCSDMILATKGHNNSESSDINYFTDADLSILGSSWKNYETYYKNVRKEYKYYPNFMYNKGRIKVLNHFIHMPAIFKSEYFYKKFEEKAKENLQQEIDLLSN</sequence>
<proteinExistence type="predicted"/>
<dbReference type="OrthoDB" id="9808993at2"/>
<protein>
    <recommendedName>
        <fullName evidence="3">Metal-dependent HD superfamily phosphohydrolase</fullName>
    </recommendedName>
</protein>
<keyword evidence="2" id="KW-1185">Reference proteome</keyword>
<evidence type="ECO:0000313" key="2">
    <source>
        <dbReference type="Proteomes" id="UP000023541"/>
    </source>
</evidence>
<dbReference type="InterPro" id="IPR009218">
    <property type="entry name" value="HD_phosphohydro"/>
</dbReference>
<dbReference type="eggNOG" id="COG4339">
    <property type="taxonomic scope" value="Bacteria"/>
</dbReference>
<dbReference type="PIRSF" id="PIRSF035170">
    <property type="entry name" value="HD_phosphohydro"/>
    <property type="match status" value="1"/>
</dbReference>
<dbReference type="RefSeq" id="WP_034246301.1">
    <property type="nucleotide sequence ID" value="NZ_AQRA01000010.1"/>
</dbReference>
<gene>
    <name evidence="1" type="ORF">ATO12_05100</name>
</gene>
<dbReference type="PANTHER" id="PTHR21174:SF0">
    <property type="entry name" value="HD PHOSPHOHYDROLASE FAMILY PROTEIN-RELATED"/>
    <property type="match status" value="1"/>
</dbReference>